<dbReference type="InterPro" id="IPR017871">
    <property type="entry name" value="ABC_transporter-like_CS"/>
</dbReference>
<dbReference type="SUPFAM" id="SSF52540">
    <property type="entry name" value="P-loop containing nucleoside triphosphate hydrolases"/>
    <property type="match status" value="2"/>
</dbReference>
<keyword evidence="4" id="KW-0677">Repeat</keyword>
<keyword evidence="11" id="KW-1185">Reference proteome</keyword>
<keyword evidence="6 10" id="KW-0067">ATP-binding</keyword>
<keyword evidence="8" id="KW-0472">Membrane</keyword>
<keyword evidence="10" id="KW-0378">Hydrolase</keyword>
<keyword evidence="5" id="KW-0547">Nucleotide-binding</keyword>
<feature type="domain" description="ABC transporter" evidence="9">
    <location>
        <begin position="7"/>
        <end position="244"/>
    </location>
</feature>
<protein>
    <submittedName>
        <fullName evidence="10">Xylose import ATP-binding protein XylG</fullName>
        <ecNumber evidence="10">3.6.3.17</ecNumber>
    </submittedName>
</protein>
<dbReference type="CDD" id="cd03216">
    <property type="entry name" value="ABC_Carb_Monos_I"/>
    <property type="match status" value="1"/>
</dbReference>
<dbReference type="EMBL" id="PVXL01000008">
    <property type="protein sequence ID" value="PRR77453.1"/>
    <property type="molecule type" value="Genomic_DNA"/>
</dbReference>
<dbReference type="AlphaFoldDB" id="A0A9X7J559"/>
<dbReference type="EC" id="3.6.3.17" evidence="10"/>
<evidence type="ECO:0000256" key="4">
    <source>
        <dbReference type="ARBA" id="ARBA00022737"/>
    </source>
</evidence>
<dbReference type="Pfam" id="PF00005">
    <property type="entry name" value="ABC_tran"/>
    <property type="match status" value="2"/>
</dbReference>
<dbReference type="PANTHER" id="PTHR43790:SF9">
    <property type="entry name" value="GALACTOFURANOSE TRANSPORTER ATP-BINDING PROTEIN YTFR"/>
    <property type="match status" value="1"/>
</dbReference>
<evidence type="ECO:0000313" key="11">
    <source>
        <dbReference type="Proteomes" id="UP000239430"/>
    </source>
</evidence>
<proteinExistence type="predicted"/>
<evidence type="ECO:0000256" key="3">
    <source>
        <dbReference type="ARBA" id="ARBA00022475"/>
    </source>
</evidence>
<keyword evidence="2" id="KW-0813">Transport</keyword>
<comment type="subcellular location">
    <subcellularLocation>
        <location evidence="1">Cell membrane</location>
        <topology evidence="1">Peripheral membrane protein</topology>
    </subcellularLocation>
</comment>
<dbReference type="FunFam" id="3.40.50.300:FF:000127">
    <property type="entry name" value="Ribose import ATP-binding protein RbsA"/>
    <property type="match status" value="1"/>
</dbReference>
<reference evidence="10 11" key="1">
    <citation type="submission" date="2018-03" db="EMBL/GenBank/DDBJ databases">
        <title>Genome sequence of Moorella stamsii DSM 26217.</title>
        <authorList>
            <person name="Poehlein A."/>
            <person name="Daniel R."/>
        </authorList>
    </citation>
    <scope>NUCLEOTIDE SEQUENCE [LARGE SCALE GENOMIC DNA]</scope>
    <source>
        <strain evidence="11">DSM 26217</strain>
    </source>
</reference>
<dbReference type="InterPro" id="IPR027417">
    <property type="entry name" value="P-loop_NTPase"/>
</dbReference>
<evidence type="ECO:0000256" key="7">
    <source>
        <dbReference type="ARBA" id="ARBA00022967"/>
    </source>
</evidence>
<dbReference type="InterPro" id="IPR003593">
    <property type="entry name" value="AAA+_ATPase"/>
</dbReference>
<dbReference type="InterPro" id="IPR003439">
    <property type="entry name" value="ABC_transporter-like_ATP-bd"/>
</dbReference>
<evidence type="ECO:0000256" key="5">
    <source>
        <dbReference type="ARBA" id="ARBA00022741"/>
    </source>
</evidence>
<organism evidence="10 11">
    <name type="scientific">Neomoorella stamsii</name>
    <dbReference type="NCBI Taxonomy" id="1266720"/>
    <lineage>
        <taxon>Bacteria</taxon>
        <taxon>Bacillati</taxon>
        <taxon>Bacillota</taxon>
        <taxon>Clostridia</taxon>
        <taxon>Neomoorellales</taxon>
        <taxon>Neomoorellaceae</taxon>
        <taxon>Neomoorella</taxon>
    </lineage>
</organism>
<dbReference type="PROSITE" id="PS00211">
    <property type="entry name" value="ABC_TRANSPORTER_1"/>
    <property type="match status" value="1"/>
</dbReference>
<comment type="caution">
    <text evidence="10">The sequence shown here is derived from an EMBL/GenBank/DDBJ whole genome shotgun (WGS) entry which is preliminary data.</text>
</comment>
<evidence type="ECO:0000313" key="10">
    <source>
        <dbReference type="EMBL" id="PRR77453.1"/>
    </source>
</evidence>
<sequence length="513" mass="56658">MAENIVLQMVEITKDFPGVRALSRVNFSAKKGEIHALVGENGAGKSTLMKILSGVYPYYSYQGKLILFGKEQKFTKPRDAEQAGIAIIHQELMLINELSVAENISLGHLDSRYGLVNWERVNERAKKVLKQLNLEINVRTKVKNLGVGQKQLVEIAKALSLHSKVLILDEPTAALTETEVVQLFNVLRTLKQKGMTLIYISHRMGEVFEIADRISVLRDGQLICTEDRENMTHQKVVSLMVGREITSLFPDAHIEPGEELLKIENYSVPNPDKVGKWVVKGANLAVRAGEIVGIAGLLGSGRTELVSAIFGAYKSKGIGKIYIKGRKVTIKNPKQAIRQGLAFVTEDRKFNGLLLQSSIMQNISLASLKTISKNGLILKPAEKRLAESLVKDLRIKTPGVNIRVSNLSGGNQQKVVLAKWLATKPMILILDEPTRGVDVGAKSEIYQIMKELAANGVGIIMVSSDLPEIIGMSDRIYVTHQGEITAELKKSEATEELIMQYATGTRYEMPKAL</sequence>
<keyword evidence="3" id="KW-1003">Cell membrane</keyword>
<dbReference type="InterPro" id="IPR050107">
    <property type="entry name" value="ABC_carbohydrate_import_ATPase"/>
</dbReference>
<gene>
    <name evidence="10" type="primary">xylG_1</name>
    <name evidence="10" type="ORF">MOST_02030</name>
</gene>
<dbReference type="Gene3D" id="3.40.50.300">
    <property type="entry name" value="P-loop containing nucleotide triphosphate hydrolases"/>
    <property type="match status" value="2"/>
</dbReference>
<evidence type="ECO:0000256" key="1">
    <source>
        <dbReference type="ARBA" id="ARBA00004202"/>
    </source>
</evidence>
<keyword evidence="7" id="KW-1278">Translocase</keyword>
<dbReference type="PROSITE" id="PS50893">
    <property type="entry name" value="ABC_TRANSPORTER_2"/>
    <property type="match status" value="2"/>
</dbReference>
<dbReference type="PANTHER" id="PTHR43790">
    <property type="entry name" value="CARBOHYDRATE TRANSPORT ATP-BINDING PROTEIN MG119-RELATED"/>
    <property type="match status" value="1"/>
</dbReference>
<dbReference type="GO" id="GO:0005886">
    <property type="term" value="C:plasma membrane"/>
    <property type="evidence" value="ECO:0007669"/>
    <property type="project" value="UniProtKB-SubCell"/>
</dbReference>
<dbReference type="GO" id="GO:0005524">
    <property type="term" value="F:ATP binding"/>
    <property type="evidence" value="ECO:0007669"/>
    <property type="project" value="UniProtKB-KW"/>
</dbReference>
<evidence type="ECO:0000259" key="9">
    <source>
        <dbReference type="PROSITE" id="PS50893"/>
    </source>
</evidence>
<dbReference type="SMART" id="SM00382">
    <property type="entry name" value="AAA"/>
    <property type="match status" value="2"/>
</dbReference>
<accession>A0A9X7J559</accession>
<feature type="domain" description="ABC transporter" evidence="9">
    <location>
        <begin position="261"/>
        <end position="506"/>
    </location>
</feature>
<evidence type="ECO:0000256" key="2">
    <source>
        <dbReference type="ARBA" id="ARBA00022448"/>
    </source>
</evidence>
<dbReference type="Proteomes" id="UP000239430">
    <property type="component" value="Unassembled WGS sequence"/>
</dbReference>
<evidence type="ECO:0000256" key="8">
    <source>
        <dbReference type="ARBA" id="ARBA00023136"/>
    </source>
</evidence>
<evidence type="ECO:0000256" key="6">
    <source>
        <dbReference type="ARBA" id="ARBA00022840"/>
    </source>
</evidence>
<dbReference type="GO" id="GO:0016887">
    <property type="term" value="F:ATP hydrolysis activity"/>
    <property type="evidence" value="ECO:0007669"/>
    <property type="project" value="InterPro"/>
</dbReference>
<dbReference type="CDD" id="cd03215">
    <property type="entry name" value="ABC_Carb_Monos_II"/>
    <property type="match status" value="1"/>
</dbReference>
<name>A0A9X7J559_9FIRM</name>